<keyword evidence="1 2" id="KW-0808">Transferase</keyword>
<keyword evidence="3" id="KW-1185">Reference proteome</keyword>
<gene>
    <name evidence="2" type="ORF">SAMN04488135_11221</name>
</gene>
<organism evidence="2 3">
    <name type="scientific">Pollutimonas bauzanensis</name>
    <dbReference type="NCBI Taxonomy" id="658167"/>
    <lineage>
        <taxon>Bacteria</taxon>
        <taxon>Pseudomonadati</taxon>
        <taxon>Pseudomonadota</taxon>
        <taxon>Betaproteobacteria</taxon>
        <taxon>Burkholderiales</taxon>
        <taxon>Alcaligenaceae</taxon>
        <taxon>Pollutimonas</taxon>
    </lineage>
</organism>
<evidence type="ECO:0000313" key="3">
    <source>
        <dbReference type="Proteomes" id="UP000184226"/>
    </source>
</evidence>
<dbReference type="Gene3D" id="3.30.1540.10">
    <property type="entry name" value="formyl-coa transferase, domain 3"/>
    <property type="match status" value="1"/>
</dbReference>
<dbReference type="Pfam" id="PF02515">
    <property type="entry name" value="CoA_transf_3"/>
    <property type="match status" value="1"/>
</dbReference>
<dbReference type="InterPro" id="IPR044855">
    <property type="entry name" value="CoA-Trfase_III_dom3_sf"/>
</dbReference>
<dbReference type="PANTHER" id="PTHR48207:SF4">
    <property type="entry name" value="BLL6097 PROTEIN"/>
    <property type="match status" value="1"/>
</dbReference>
<dbReference type="GO" id="GO:0008410">
    <property type="term" value="F:CoA-transferase activity"/>
    <property type="evidence" value="ECO:0007669"/>
    <property type="project" value="TreeGrafter"/>
</dbReference>
<dbReference type="InterPro" id="IPR023606">
    <property type="entry name" value="CoA-Trfase_III_dom_1_sf"/>
</dbReference>
<dbReference type="SUPFAM" id="SSF89796">
    <property type="entry name" value="CoA-transferase family III (CaiB/BaiF)"/>
    <property type="match status" value="1"/>
</dbReference>
<accession>A0A1M5Z356</accession>
<dbReference type="InterPro" id="IPR050483">
    <property type="entry name" value="CoA-transferase_III_domain"/>
</dbReference>
<evidence type="ECO:0000313" key="2">
    <source>
        <dbReference type="EMBL" id="SHI18651.1"/>
    </source>
</evidence>
<sequence length="417" mass="44538">MNLNDTDVTAAKRGALAGMRVIELSQIMAGPTCGMMLADLGADVIKVEKLDGGDDARQYRDPLINGVSAPFLMLNRNKRAIALDLKNPRGREVLLRMVRDADVITENFRKGTMEKLGLGYETLRKENPGLIYCAVSGYGTTGPYADKGGFDLIAQGFSGLMSITGEPGGPPLRTGNSVADINAGLLAAFGVLAAYQHKQKTGEGQVVETSLLEASLQQLYWHAAIYFGTGQSPGATGSSHVLTAPYQAFPTGTDWIVIGGANEKNWTRIAQVLGHPEWCEDPRFARNADRMRNRDALVEVMSDILKTRPGAHWLAAFDEAGVPAGPVHSIGEALSHPQTLARGMVVEQEHPSAGPVRTIGMPVKLSVTPAQYHRAAPRLGEDTLQILAEFGYGQAEIDALIEAGVVRDVNQVAAAGA</sequence>
<dbReference type="EMBL" id="FQXE01000012">
    <property type="protein sequence ID" value="SHI18651.1"/>
    <property type="molecule type" value="Genomic_DNA"/>
</dbReference>
<protein>
    <submittedName>
        <fullName evidence="2">Crotonobetainyl-CoA:carnitine CoA-transferase CaiB</fullName>
    </submittedName>
</protein>
<reference evidence="2 3" key="1">
    <citation type="submission" date="2016-11" db="EMBL/GenBank/DDBJ databases">
        <authorList>
            <person name="Jaros S."/>
            <person name="Januszkiewicz K."/>
            <person name="Wedrychowicz H."/>
        </authorList>
    </citation>
    <scope>NUCLEOTIDE SEQUENCE [LARGE SCALE GENOMIC DNA]</scope>
    <source>
        <strain evidence="2 3">CGMCC 1.10190</strain>
    </source>
</reference>
<dbReference type="Gene3D" id="3.40.50.10540">
    <property type="entry name" value="Crotonobetainyl-coa:carnitine coa-transferase, domain 1"/>
    <property type="match status" value="1"/>
</dbReference>
<dbReference type="InterPro" id="IPR003673">
    <property type="entry name" value="CoA-Trfase_fam_III"/>
</dbReference>
<dbReference type="PANTHER" id="PTHR48207">
    <property type="entry name" value="SUCCINATE--HYDROXYMETHYLGLUTARATE COA-TRANSFERASE"/>
    <property type="match status" value="1"/>
</dbReference>
<name>A0A1M5Z356_9BURK</name>
<dbReference type="STRING" id="658167.SAMN04488135_11221"/>
<dbReference type="AlphaFoldDB" id="A0A1M5Z356"/>
<dbReference type="Proteomes" id="UP000184226">
    <property type="component" value="Unassembled WGS sequence"/>
</dbReference>
<evidence type="ECO:0000256" key="1">
    <source>
        <dbReference type="ARBA" id="ARBA00022679"/>
    </source>
</evidence>
<dbReference type="OrthoDB" id="5294844at2"/>
<proteinExistence type="predicted"/>